<reference evidence="1" key="1">
    <citation type="submission" date="2020-09" db="EMBL/GenBank/DDBJ databases">
        <title>Genome-Enabled Discovery of Anthraquinone Biosynthesis in Senna tora.</title>
        <authorList>
            <person name="Kang S.-H."/>
            <person name="Pandey R.P."/>
            <person name="Lee C.-M."/>
            <person name="Sim J.-S."/>
            <person name="Jeong J.-T."/>
            <person name="Choi B.-S."/>
            <person name="Jung M."/>
            <person name="Ginzburg D."/>
            <person name="Zhao K."/>
            <person name="Won S.Y."/>
            <person name="Oh T.-J."/>
            <person name="Yu Y."/>
            <person name="Kim N.-H."/>
            <person name="Lee O.R."/>
            <person name="Lee T.-H."/>
            <person name="Bashyal P."/>
            <person name="Kim T.-S."/>
            <person name="Lee W.-H."/>
            <person name="Kawkins C."/>
            <person name="Kim C.-K."/>
            <person name="Kim J.S."/>
            <person name="Ahn B.O."/>
            <person name="Rhee S.Y."/>
            <person name="Sohng J.K."/>
        </authorList>
    </citation>
    <scope>NUCLEOTIDE SEQUENCE</scope>
    <source>
        <tissue evidence="1">Leaf</tissue>
    </source>
</reference>
<evidence type="ECO:0000313" key="1">
    <source>
        <dbReference type="EMBL" id="KAF7814471.1"/>
    </source>
</evidence>
<accession>A0A834T5E9</accession>
<sequence>MACLEREDSLECSAQGLSDLAQGKGLPTGVDLLRFGQSLDSTDTLGFWIMFEVLASSVVTTCFKVASGFGSTDGYMGWLISLISYLADIQVRGTHGSG</sequence>
<evidence type="ECO:0000313" key="2">
    <source>
        <dbReference type="Proteomes" id="UP000634136"/>
    </source>
</evidence>
<dbReference type="AlphaFoldDB" id="A0A834T5E9"/>
<organism evidence="1 2">
    <name type="scientific">Senna tora</name>
    <dbReference type="NCBI Taxonomy" id="362788"/>
    <lineage>
        <taxon>Eukaryota</taxon>
        <taxon>Viridiplantae</taxon>
        <taxon>Streptophyta</taxon>
        <taxon>Embryophyta</taxon>
        <taxon>Tracheophyta</taxon>
        <taxon>Spermatophyta</taxon>
        <taxon>Magnoliopsida</taxon>
        <taxon>eudicotyledons</taxon>
        <taxon>Gunneridae</taxon>
        <taxon>Pentapetalae</taxon>
        <taxon>rosids</taxon>
        <taxon>fabids</taxon>
        <taxon>Fabales</taxon>
        <taxon>Fabaceae</taxon>
        <taxon>Caesalpinioideae</taxon>
        <taxon>Cassia clade</taxon>
        <taxon>Senna</taxon>
    </lineage>
</organism>
<dbReference type="Proteomes" id="UP000634136">
    <property type="component" value="Unassembled WGS sequence"/>
</dbReference>
<dbReference type="EMBL" id="JAAIUW010000009">
    <property type="protein sequence ID" value="KAF7814471.1"/>
    <property type="molecule type" value="Genomic_DNA"/>
</dbReference>
<name>A0A834T5E9_9FABA</name>
<protein>
    <submittedName>
        <fullName evidence="1">Uncharacterized protein</fullName>
    </submittedName>
</protein>
<gene>
    <name evidence="1" type="ORF">G2W53_028440</name>
</gene>
<keyword evidence="2" id="KW-1185">Reference proteome</keyword>
<proteinExistence type="predicted"/>
<comment type="caution">
    <text evidence="1">The sequence shown here is derived from an EMBL/GenBank/DDBJ whole genome shotgun (WGS) entry which is preliminary data.</text>
</comment>